<keyword evidence="3 9" id="KW-0444">Lipid biosynthesis</keyword>
<feature type="active site" evidence="9">
    <location>
        <position position="112"/>
    </location>
</feature>
<evidence type="ECO:0000256" key="9">
    <source>
        <dbReference type="HAMAP-Rule" id="MF_01815"/>
    </source>
</evidence>
<comment type="similarity">
    <text evidence="1 9">Belongs to the thiolase-like superfamily. FabH family.</text>
</comment>
<dbReference type="CDD" id="cd00830">
    <property type="entry name" value="KAS_III"/>
    <property type="match status" value="1"/>
</dbReference>
<dbReference type="InterPro" id="IPR013747">
    <property type="entry name" value="ACP_syn_III_C"/>
</dbReference>
<feature type="domain" description="Beta-ketoacyl-[acyl-carrier-protein] synthase III C-terminal" evidence="10">
    <location>
        <begin position="236"/>
        <end position="324"/>
    </location>
</feature>
<feature type="domain" description="Beta-ketoacyl-[acyl-carrier-protein] synthase III N-terminal" evidence="11">
    <location>
        <begin position="106"/>
        <end position="184"/>
    </location>
</feature>
<reference evidence="13" key="1">
    <citation type="submission" date="2016-11" db="EMBL/GenBank/DDBJ databases">
        <authorList>
            <person name="Varghese N."/>
            <person name="Submissions S."/>
        </authorList>
    </citation>
    <scope>NUCLEOTIDE SEQUENCE [LARGE SCALE GENOMIC DNA]</scope>
    <source>
        <strain evidence="13">DSM 12395</strain>
    </source>
</reference>
<evidence type="ECO:0000313" key="13">
    <source>
        <dbReference type="Proteomes" id="UP000184148"/>
    </source>
</evidence>
<evidence type="ECO:0000259" key="11">
    <source>
        <dbReference type="Pfam" id="PF08545"/>
    </source>
</evidence>
<keyword evidence="7 9" id="KW-0275">Fatty acid biosynthesis</keyword>
<dbReference type="Proteomes" id="UP000184148">
    <property type="component" value="Unassembled WGS sequence"/>
</dbReference>
<dbReference type="RefSeq" id="WP_021315442.1">
    <property type="nucleotide sequence ID" value="NZ_FQUY01000038.1"/>
</dbReference>
<comment type="domain">
    <text evidence="9">The last Arg residue of the ACP-binding site is essential for the weak association between ACP/AcpP and FabH.</text>
</comment>
<evidence type="ECO:0000256" key="5">
    <source>
        <dbReference type="ARBA" id="ARBA00022832"/>
    </source>
</evidence>
<dbReference type="PANTHER" id="PTHR34069:SF2">
    <property type="entry name" value="BETA-KETOACYL-[ACYL-CARRIER-PROTEIN] SYNTHASE III"/>
    <property type="match status" value="1"/>
</dbReference>
<evidence type="ECO:0000256" key="3">
    <source>
        <dbReference type="ARBA" id="ARBA00022516"/>
    </source>
</evidence>
<keyword evidence="6 9" id="KW-0443">Lipid metabolism</keyword>
<dbReference type="HAMAP" id="MF_01815">
    <property type="entry name" value="FabH"/>
    <property type="match status" value="1"/>
</dbReference>
<name>A0A1M5CWG2_9FIRM</name>
<keyword evidence="9" id="KW-0511">Multifunctional enzyme</keyword>
<dbReference type="NCBIfam" id="NF006829">
    <property type="entry name" value="PRK09352.1"/>
    <property type="match status" value="1"/>
</dbReference>
<dbReference type="EC" id="2.3.1.180" evidence="9"/>
<keyword evidence="13" id="KW-1185">Reference proteome</keyword>
<dbReference type="OrthoDB" id="9815506at2"/>
<comment type="subunit">
    <text evidence="9">Homodimer.</text>
</comment>
<comment type="function">
    <text evidence="9">Catalyzes the condensation reaction of fatty acid synthesis by the addition to an acyl acceptor of two carbons from malonyl-ACP. Catalyzes the first condensation reaction which initiates fatty acid synthesis and may therefore play a role in governing the total rate of fatty acid production. Possesses both acetoacetyl-ACP synthase and acetyl transacylase activities. Its substrate specificity determines the biosynthesis of branched-chain and/or straight-chain of fatty acids.</text>
</comment>
<dbReference type="STRING" id="1121429.SAMN02745133_03045"/>
<dbReference type="InterPro" id="IPR016039">
    <property type="entry name" value="Thiolase-like"/>
</dbReference>
<dbReference type="NCBIfam" id="TIGR00747">
    <property type="entry name" value="fabH"/>
    <property type="match status" value="1"/>
</dbReference>
<dbReference type="InterPro" id="IPR004655">
    <property type="entry name" value="FabH"/>
</dbReference>
<gene>
    <name evidence="9" type="primary">fabH</name>
    <name evidence="12" type="ORF">SAMN02745133_03045</name>
</gene>
<feature type="active site" evidence="9">
    <location>
        <position position="252"/>
    </location>
</feature>
<keyword evidence="5 9" id="KW-0276">Fatty acid metabolism</keyword>
<comment type="catalytic activity">
    <reaction evidence="9">
        <text>malonyl-[ACP] + acetyl-CoA + H(+) = 3-oxobutanoyl-[ACP] + CO2 + CoA</text>
        <dbReference type="Rhea" id="RHEA:12080"/>
        <dbReference type="Rhea" id="RHEA-COMP:9623"/>
        <dbReference type="Rhea" id="RHEA-COMP:9625"/>
        <dbReference type="ChEBI" id="CHEBI:15378"/>
        <dbReference type="ChEBI" id="CHEBI:16526"/>
        <dbReference type="ChEBI" id="CHEBI:57287"/>
        <dbReference type="ChEBI" id="CHEBI:57288"/>
        <dbReference type="ChEBI" id="CHEBI:78449"/>
        <dbReference type="ChEBI" id="CHEBI:78450"/>
        <dbReference type="EC" id="2.3.1.180"/>
    </reaction>
</comment>
<proteinExistence type="inferred from homology"/>
<keyword evidence="4 9" id="KW-0808">Transferase</keyword>
<dbReference type="Gene3D" id="3.40.47.10">
    <property type="match status" value="1"/>
</dbReference>
<protein>
    <recommendedName>
        <fullName evidence="9">Beta-ketoacyl-[acyl-carrier-protein] synthase III</fullName>
        <shortName evidence="9">Beta-ketoacyl-ACP synthase III</shortName>
        <shortName evidence="9">KAS III</shortName>
        <ecNumber evidence="9">2.3.1.180</ecNumber>
    </recommendedName>
    <alternativeName>
        <fullName evidence="9">3-oxoacyl-[acyl-carrier-protein] synthase 3</fullName>
    </alternativeName>
    <alternativeName>
        <fullName evidence="9">3-oxoacyl-[acyl-carrier-protein] synthase III</fullName>
    </alternativeName>
</protein>
<feature type="region of interest" description="ACP-binding" evidence="9">
    <location>
        <begin position="253"/>
        <end position="257"/>
    </location>
</feature>
<dbReference type="PANTHER" id="PTHR34069">
    <property type="entry name" value="3-OXOACYL-[ACYL-CARRIER-PROTEIN] SYNTHASE 3"/>
    <property type="match status" value="1"/>
</dbReference>
<dbReference type="GO" id="GO:0044550">
    <property type="term" value="P:secondary metabolite biosynthetic process"/>
    <property type="evidence" value="ECO:0007669"/>
    <property type="project" value="TreeGrafter"/>
</dbReference>
<evidence type="ECO:0000256" key="2">
    <source>
        <dbReference type="ARBA" id="ARBA00022490"/>
    </source>
</evidence>
<dbReference type="InterPro" id="IPR013751">
    <property type="entry name" value="ACP_syn_III_N"/>
</dbReference>
<evidence type="ECO:0000256" key="8">
    <source>
        <dbReference type="ARBA" id="ARBA00023315"/>
    </source>
</evidence>
<evidence type="ECO:0000256" key="4">
    <source>
        <dbReference type="ARBA" id="ARBA00022679"/>
    </source>
</evidence>
<keyword evidence="2 9" id="KW-0963">Cytoplasm</keyword>
<dbReference type="EMBL" id="FQUY01000038">
    <property type="protein sequence ID" value="SHF59009.1"/>
    <property type="molecule type" value="Genomic_DNA"/>
</dbReference>
<sequence>MNVGILGYGYYLPELVVTNQEIAHRFNKDGSWIEERTGIQERRRAGKDISTSDLAAKAAFAALNNANLTPADIDLIIVSTTTPDMLLPSTACLVQNAIGAHKAAAFDIAAACSGFIYGLDIAATYLLAGRYNKILLIGADTYSKITNDEDLHTSILFGDGAGAIVLGEVPKEYGILNSTLGADGTGWELLQVPAGGSRLPLTPNLLDAHSNTIMMSGRAVYQFAVKIFEETVRELLDKSSINLDRISLIIPHQANKRILQSVSQRLEIAPEKIYCNIEKYGNMSSASIPVALAEAYENQKIRSGDYLILIGFGAGLTWGATLIRSNL</sequence>
<dbReference type="GO" id="GO:0005737">
    <property type="term" value="C:cytoplasm"/>
    <property type="evidence" value="ECO:0007669"/>
    <property type="project" value="UniProtKB-SubCell"/>
</dbReference>
<keyword evidence="8 9" id="KW-0012">Acyltransferase</keyword>
<evidence type="ECO:0000256" key="1">
    <source>
        <dbReference type="ARBA" id="ARBA00008642"/>
    </source>
</evidence>
<dbReference type="GO" id="GO:0004315">
    <property type="term" value="F:3-oxoacyl-[acyl-carrier-protein] synthase activity"/>
    <property type="evidence" value="ECO:0007669"/>
    <property type="project" value="InterPro"/>
</dbReference>
<organism evidence="12 13">
    <name type="scientific">Desulforamulus putei DSM 12395</name>
    <dbReference type="NCBI Taxonomy" id="1121429"/>
    <lineage>
        <taxon>Bacteria</taxon>
        <taxon>Bacillati</taxon>
        <taxon>Bacillota</taxon>
        <taxon>Clostridia</taxon>
        <taxon>Eubacteriales</taxon>
        <taxon>Peptococcaceae</taxon>
        <taxon>Desulforamulus</taxon>
    </lineage>
</organism>
<dbReference type="AlphaFoldDB" id="A0A1M5CWG2"/>
<evidence type="ECO:0000313" key="12">
    <source>
        <dbReference type="EMBL" id="SHF59009.1"/>
    </source>
</evidence>
<accession>A0A1M5CWG2</accession>
<feature type="active site" evidence="9">
    <location>
        <position position="282"/>
    </location>
</feature>
<evidence type="ECO:0000256" key="7">
    <source>
        <dbReference type="ARBA" id="ARBA00023160"/>
    </source>
</evidence>
<dbReference type="GO" id="GO:0006633">
    <property type="term" value="P:fatty acid biosynthetic process"/>
    <property type="evidence" value="ECO:0007669"/>
    <property type="project" value="UniProtKB-UniRule"/>
</dbReference>
<evidence type="ECO:0000259" key="10">
    <source>
        <dbReference type="Pfam" id="PF08541"/>
    </source>
</evidence>
<dbReference type="SUPFAM" id="SSF53901">
    <property type="entry name" value="Thiolase-like"/>
    <property type="match status" value="1"/>
</dbReference>
<evidence type="ECO:0000256" key="6">
    <source>
        <dbReference type="ARBA" id="ARBA00023098"/>
    </source>
</evidence>
<dbReference type="GO" id="GO:0033818">
    <property type="term" value="F:beta-ketoacyl-acyl-carrier-protein synthase III activity"/>
    <property type="evidence" value="ECO:0007669"/>
    <property type="project" value="UniProtKB-UniRule"/>
</dbReference>
<comment type="subcellular location">
    <subcellularLocation>
        <location evidence="9">Cytoplasm</location>
    </subcellularLocation>
</comment>
<dbReference type="UniPathway" id="UPA00094"/>
<dbReference type="Pfam" id="PF08545">
    <property type="entry name" value="ACP_syn_III"/>
    <property type="match status" value="1"/>
</dbReference>
<dbReference type="Pfam" id="PF08541">
    <property type="entry name" value="ACP_syn_III_C"/>
    <property type="match status" value="1"/>
</dbReference>
<comment type="pathway">
    <text evidence="9">Lipid metabolism; fatty acid biosynthesis.</text>
</comment>